<dbReference type="InterPro" id="IPR052513">
    <property type="entry name" value="Thioester_dehydratase-like"/>
</dbReference>
<feature type="domain" description="ChsH2 C-terminal OB-fold" evidence="1">
    <location>
        <begin position="58"/>
        <end position="122"/>
    </location>
</feature>
<accession>A0ABV7EVE9</accession>
<dbReference type="Gene3D" id="6.10.30.10">
    <property type="match status" value="1"/>
</dbReference>
<keyword evidence="4" id="KW-1185">Reference proteome</keyword>
<dbReference type="InterPro" id="IPR012340">
    <property type="entry name" value="NA-bd_OB-fold"/>
</dbReference>
<dbReference type="InterPro" id="IPR022002">
    <property type="entry name" value="ChsH2_Znr"/>
</dbReference>
<organism evidence="3 4">
    <name type="scientific">Salinisphaera aquimarina</name>
    <dbReference type="NCBI Taxonomy" id="2094031"/>
    <lineage>
        <taxon>Bacteria</taxon>
        <taxon>Pseudomonadati</taxon>
        <taxon>Pseudomonadota</taxon>
        <taxon>Gammaproteobacteria</taxon>
        <taxon>Salinisphaerales</taxon>
        <taxon>Salinisphaeraceae</taxon>
        <taxon>Salinisphaera</taxon>
    </lineage>
</organism>
<dbReference type="Proteomes" id="UP001595462">
    <property type="component" value="Unassembled WGS sequence"/>
</dbReference>
<evidence type="ECO:0000313" key="4">
    <source>
        <dbReference type="Proteomes" id="UP001595462"/>
    </source>
</evidence>
<dbReference type="PANTHER" id="PTHR34075:SF5">
    <property type="entry name" value="BLR3430 PROTEIN"/>
    <property type="match status" value="1"/>
</dbReference>
<gene>
    <name evidence="3" type="ORF">ACFOSU_15895</name>
</gene>
<comment type="caution">
    <text evidence="3">The sequence shown here is derived from an EMBL/GenBank/DDBJ whole genome shotgun (WGS) entry which is preliminary data.</text>
</comment>
<dbReference type="EMBL" id="JBHRSS010000008">
    <property type="protein sequence ID" value="MFC3105360.1"/>
    <property type="molecule type" value="Genomic_DNA"/>
</dbReference>
<dbReference type="InterPro" id="IPR002878">
    <property type="entry name" value="ChsH2_C"/>
</dbReference>
<dbReference type="PANTHER" id="PTHR34075">
    <property type="entry name" value="BLR3430 PROTEIN"/>
    <property type="match status" value="1"/>
</dbReference>
<evidence type="ECO:0000259" key="1">
    <source>
        <dbReference type="Pfam" id="PF01796"/>
    </source>
</evidence>
<dbReference type="Pfam" id="PF01796">
    <property type="entry name" value="OB_ChsH2_C"/>
    <property type="match status" value="1"/>
</dbReference>
<evidence type="ECO:0000259" key="2">
    <source>
        <dbReference type="Pfam" id="PF12172"/>
    </source>
</evidence>
<sequence>MTHETLNKPGPHPTPVSQPFWDAAEQRQLRLQHCADCDHYVFYPRQRCPYCWSAALDWRAASGRGVVASFVGVYKPGHPAFAGDVPYVVALIDLEEGPRLLSNIVNRGPEDALIGQSVEVIFEAQGDTALPKFQTTDETPA</sequence>
<dbReference type="SUPFAM" id="SSF50249">
    <property type="entry name" value="Nucleic acid-binding proteins"/>
    <property type="match status" value="1"/>
</dbReference>
<feature type="domain" description="ChsH2 rubredoxin-like zinc ribbon" evidence="2">
    <location>
        <begin position="21"/>
        <end position="57"/>
    </location>
</feature>
<evidence type="ECO:0000313" key="3">
    <source>
        <dbReference type="EMBL" id="MFC3105360.1"/>
    </source>
</evidence>
<proteinExistence type="predicted"/>
<reference evidence="4" key="1">
    <citation type="journal article" date="2019" name="Int. J. Syst. Evol. Microbiol.">
        <title>The Global Catalogue of Microorganisms (GCM) 10K type strain sequencing project: providing services to taxonomists for standard genome sequencing and annotation.</title>
        <authorList>
            <consortium name="The Broad Institute Genomics Platform"/>
            <consortium name="The Broad Institute Genome Sequencing Center for Infectious Disease"/>
            <person name="Wu L."/>
            <person name="Ma J."/>
        </authorList>
    </citation>
    <scope>NUCLEOTIDE SEQUENCE [LARGE SCALE GENOMIC DNA]</scope>
    <source>
        <strain evidence="4">KCTC 52640</strain>
    </source>
</reference>
<protein>
    <submittedName>
        <fullName evidence="3">Zn-ribbon domain-containing OB-fold protein</fullName>
    </submittedName>
</protein>
<name>A0ABV7EVE9_9GAMM</name>
<dbReference type="RefSeq" id="WP_380690916.1">
    <property type="nucleotide sequence ID" value="NZ_JBHRSS010000008.1"/>
</dbReference>
<dbReference type="Pfam" id="PF12172">
    <property type="entry name" value="zf-ChsH2"/>
    <property type="match status" value="1"/>
</dbReference>